<accession>A0A016QMB4</accession>
<dbReference type="OrthoDB" id="67326at2"/>
<dbReference type="InterPro" id="IPR007280">
    <property type="entry name" value="Peptidase_C_arc/bac"/>
</dbReference>
<dbReference type="PATRIC" id="fig|1476583.3.peg.2871"/>
<dbReference type="STRING" id="1476583.DEIPH_ctg052orf0002"/>
<dbReference type="Proteomes" id="UP000020492">
    <property type="component" value="Unassembled WGS sequence"/>
</dbReference>
<comment type="caution">
    <text evidence="2">The sequence shown here is derived from an EMBL/GenBank/DDBJ whole genome shotgun (WGS) entry which is preliminary data.</text>
</comment>
<gene>
    <name evidence="2" type="ORF">DEIPH_ctg052orf0002</name>
</gene>
<dbReference type="EMBL" id="JHAC01000050">
    <property type="protein sequence ID" value="EYB67012.1"/>
    <property type="molecule type" value="Genomic_DNA"/>
</dbReference>
<protein>
    <recommendedName>
        <fullName evidence="1">Peptidase C-terminal archaeal/bacterial domain-containing protein</fullName>
    </recommendedName>
</protein>
<dbReference type="RefSeq" id="WP_051517406.1">
    <property type="nucleotide sequence ID" value="NZ_JHAC01000050.1"/>
</dbReference>
<reference evidence="2 3" key="1">
    <citation type="submission" date="2014-03" db="EMBL/GenBank/DDBJ databases">
        <title>Draft genome sequence of Deinococcus phoenicis 1P10ME.</title>
        <authorList>
            <person name="Stepanov V.G."/>
            <person name="Vaishampayan P."/>
            <person name="Venkateswaran K."/>
            <person name="Fox G.E."/>
        </authorList>
    </citation>
    <scope>NUCLEOTIDE SEQUENCE [LARGE SCALE GENOMIC DNA]</scope>
    <source>
        <strain evidence="2 3">1P10ME</strain>
    </source>
</reference>
<organism evidence="2 3">
    <name type="scientific">Deinococcus phoenicis</name>
    <dbReference type="NCBI Taxonomy" id="1476583"/>
    <lineage>
        <taxon>Bacteria</taxon>
        <taxon>Thermotogati</taxon>
        <taxon>Deinococcota</taxon>
        <taxon>Deinococci</taxon>
        <taxon>Deinococcales</taxon>
        <taxon>Deinococcaceae</taxon>
        <taxon>Deinococcus</taxon>
    </lineage>
</organism>
<proteinExistence type="predicted"/>
<name>A0A016QMB4_9DEIO</name>
<evidence type="ECO:0000313" key="2">
    <source>
        <dbReference type="EMBL" id="EYB67012.1"/>
    </source>
</evidence>
<dbReference type="Gene3D" id="2.60.120.380">
    <property type="match status" value="1"/>
</dbReference>
<evidence type="ECO:0000259" key="1">
    <source>
        <dbReference type="Pfam" id="PF04151"/>
    </source>
</evidence>
<dbReference type="eggNOG" id="COG3227">
    <property type="taxonomic scope" value="Bacteria"/>
</dbReference>
<evidence type="ECO:0000313" key="3">
    <source>
        <dbReference type="Proteomes" id="UP000020492"/>
    </source>
</evidence>
<sequence>MLIPNPLLLDVTPAGGLTLPVTEGRGGLVGYLLLGQHGPPATVEVSTDGGASWQAVTYPHTLAAGETLRWTRTDDSPALTTLRALAPVEEAPPEPEVLTLDNGVPVTVPDLTPGLDRLYTLTLPEGIGELTVTTSGGTGEVDLYVRHGEPPVIPEDGDPVADGWGWEEGNAETVTLPTPAAGTWHVLLTAFEPTSGVTLTATWS</sequence>
<dbReference type="Pfam" id="PF04151">
    <property type="entry name" value="PPC"/>
    <property type="match status" value="1"/>
</dbReference>
<feature type="domain" description="Peptidase C-terminal archaeal/bacterial" evidence="1">
    <location>
        <begin position="118"/>
        <end position="189"/>
    </location>
</feature>
<dbReference type="AlphaFoldDB" id="A0A016QMB4"/>
<keyword evidence="3" id="KW-1185">Reference proteome</keyword>